<dbReference type="Proteomes" id="UP001165343">
    <property type="component" value="Unassembled WGS sequence"/>
</dbReference>
<accession>A0ABT0RCS4</accession>
<comment type="caution">
    <text evidence="2">The sequence shown here is derived from an EMBL/GenBank/DDBJ whole genome shotgun (WGS) entry which is preliminary data.</text>
</comment>
<organism evidence="2 3">
    <name type="scientific">Sphingomonas anseongensis</name>
    <dbReference type="NCBI Taxonomy" id="2908207"/>
    <lineage>
        <taxon>Bacteria</taxon>
        <taxon>Pseudomonadati</taxon>
        <taxon>Pseudomonadota</taxon>
        <taxon>Alphaproteobacteria</taxon>
        <taxon>Sphingomonadales</taxon>
        <taxon>Sphingomonadaceae</taxon>
        <taxon>Sphingomonas</taxon>
    </lineage>
</organism>
<gene>
    <name evidence="2" type="ORF">LZ519_01810</name>
</gene>
<protein>
    <submittedName>
        <fullName evidence="2">DUF5985 family protein</fullName>
    </submittedName>
</protein>
<dbReference type="RefSeq" id="WP_249867033.1">
    <property type="nucleotide sequence ID" value="NZ_JAMGBC010000001.1"/>
</dbReference>
<proteinExistence type="predicted"/>
<dbReference type="EMBL" id="JAMGBC010000001">
    <property type="protein sequence ID" value="MCL6678058.1"/>
    <property type="molecule type" value="Genomic_DNA"/>
</dbReference>
<keyword evidence="1" id="KW-1133">Transmembrane helix</keyword>
<feature type="transmembrane region" description="Helical" evidence="1">
    <location>
        <begin position="36"/>
        <end position="59"/>
    </location>
</feature>
<dbReference type="Pfam" id="PF19447">
    <property type="entry name" value="DUF5985"/>
    <property type="match status" value="1"/>
</dbReference>
<keyword evidence="1" id="KW-0472">Membrane</keyword>
<evidence type="ECO:0000313" key="3">
    <source>
        <dbReference type="Proteomes" id="UP001165343"/>
    </source>
</evidence>
<keyword evidence="3" id="KW-1185">Reference proteome</keyword>
<evidence type="ECO:0000313" key="2">
    <source>
        <dbReference type="EMBL" id="MCL6678058.1"/>
    </source>
</evidence>
<feature type="transmembrane region" description="Helical" evidence="1">
    <location>
        <begin position="65"/>
        <end position="83"/>
    </location>
</feature>
<feature type="transmembrane region" description="Helical" evidence="1">
    <location>
        <begin position="6"/>
        <end position="29"/>
    </location>
</feature>
<keyword evidence="1" id="KW-0812">Transmembrane</keyword>
<name>A0ABT0RCS4_9SPHN</name>
<evidence type="ECO:0000256" key="1">
    <source>
        <dbReference type="SAM" id="Phobius"/>
    </source>
</evidence>
<sequence>MTLMTLYDFLSGAVALGFATCALFFLRFWRRTREELFLAFALAFFLLGLGQTVLALANIPTEERGSIYLLRLAAFLLILVAIYRKNRQTAA</sequence>
<reference evidence="2" key="1">
    <citation type="submission" date="2022-05" db="EMBL/GenBank/DDBJ databases">
        <authorList>
            <person name="Jo J.-H."/>
            <person name="Im W.-T."/>
        </authorList>
    </citation>
    <scope>NUCLEOTIDE SEQUENCE</scope>
    <source>
        <strain evidence="2">RG327</strain>
    </source>
</reference>
<dbReference type="InterPro" id="IPR046027">
    <property type="entry name" value="DUF5985"/>
</dbReference>